<dbReference type="Gene3D" id="1.20.5.1200">
    <property type="entry name" value="Alpha-tocopherol transfer"/>
    <property type="match status" value="1"/>
</dbReference>
<dbReference type="SUPFAM" id="SSF53098">
    <property type="entry name" value="Ribonuclease H-like"/>
    <property type="match status" value="1"/>
</dbReference>
<dbReference type="InterPro" id="IPR000421">
    <property type="entry name" value="FA58C"/>
</dbReference>
<dbReference type="InterPro" id="IPR036865">
    <property type="entry name" value="CRAL-TRIO_dom_sf"/>
</dbReference>
<dbReference type="InterPro" id="IPR001881">
    <property type="entry name" value="EGF-like_Ca-bd_dom"/>
</dbReference>
<evidence type="ECO:0000313" key="7">
    <source>
        <dbReference type="EMBL" id="KAJ8396744.1"/>
    </source>
</evidence>
<protein>
    <submittedName>
        <fullName evidence="7">Uncharacterized protein</fullName>
    </submittedName>
</protein>
<dbReference type="SUPFAM" id="SSF49785">
    <property type="entry name" value="Galactose-binding domain-like"/>
    <property type="match status" value="2"/>
</dbReference>
<dbReference type="InterPro" id="IPR000152">
    <property type="entry name" value="EGF-type_Asp/Asn_hydroxyl_site"/>
</dbReference>
<dbReference type="PROSITE" id="PS00022">
    <property type="entry name" value="EGF_1"/>
    <property type="match status" value="3"/>
</dbReference>
<dbReference type="Pfam" id="PF00754">
    <property type="entry name" value="F5_F8_type_C"/>
    <property type="match status" value="2"/>
</dbReference>
<evidence type="ECO:0000256" key="1">
    <source>
        <dbReference type="ARBA" id="ARBA00023157"/>
    </source>
</evidence>
<dbReference type="InterPro" id="IPR050633">
    <property type="entry name" value="Neuropilin_MCO_CoagFactor"/>
</dbReference>
<feature type="region of interest" description="Disordered" evidence="3">
    <location>
        <begin position="78"/>
        <end position="99"/>
    </location>
</feature>
<dbReference type="PROSITE" id="PS50191">
    <property type="entry name" value="CRAL_TRIO"/>
    <property type="match status" value="1"/>
</dbReference>
<reference evidence="7" key="1">
    <citation type="journal article" date="2023" name="Science">
        <title>Genome structures resolve the early diversification of teleost fishes.</title>
        <authorList>
            <person name="Parey E."/>
            <person name="Louis A."/>
            <person name="Montfort J."/>
            <person name="Bouchez O."/>
            <person name="Roques C."/>
            <person name="Iampietro C."/>
            <person name="Lluch J."/>
            <person name="Castinel A."/>
            <person name="Donnadieu C."/>
            <person name="Desvignes T."/>
            <person name="Floi Bucao C."/>
            <person name="Jouanno E."/>
            <person name="Wen M."/>
            <person name="Mejri S."/>
            <person name="Dirks R."/>
            <person name="Jansen H."/>
            <person name="Henkel C."/>
            <person name="Chen W.J."/>
            <person name="Zahm M."/>
            <person name="Cabau C."/>
            <person name="Klopp C."/>
            <person name="Thompson A.W."/>
            <person name="Robinson-Rechavi M."/>
            <person name="Braasch I."/>
            <person name="Lecointre G."/>
            <person name="Bobe J."/>
            <person name="Postlethwait J.H."/>
            <person name="Berthelot C."/>
            <person name="Roest Crollius H."/>
            <person name="Guiguen Y."/>
        </authorList>
    </citation>
    <scope>NUCLEOTIDE SEQUENCE</scope>
    <source>
        <strain evidence="7">NC1722</strain>
    </source>
</reference>
<dbReference type="SMART" id="SM00179">
    <property type="entry name" value="EGF_CA"/>
    <property type="match status" value="2"/>
</dbReference>
<comment type="caution">
    <text evidence="2">Lacks conserved residue(s) required for the propagation of feature annotation.</text>
</comment>
<dbReference type="Gene3D" id="3.30.420.10">
    <property type="entry name" value="Ribonuclease H-like superfamily/Ribonuclease H"/>
    <property type="match status" value="1"/>
</dbReference>
<dbReference type="GO" id="GO:0003676">
    <property type="term" value="F:nucleic acid binding"/>
    <property type="evidence" value="ECO:0007669"/>
    <property type="project" value="InterPro"/>
</dbReference>
<dbReference type="PROSITE" id="PS50022">
    <property type="entry name" value="FA58C_3"/>
    <property type="match status" value="2"/>
</dbReference>
<dbReference type="SMART" id="SM01100">
    <property type="entry name" value="CRAL_TRIO_N"/>
    <property type="match status" value="1"/>
</dbReference>
<organism evidence="7 8">
    <name type="scientific">Aldrovandia affinis</name>
    <dbReference type="NCBI Taxonomy" id="143900"/>
    <lineage>
        <taxon>Eukaryota</taxon>
        <taxon>Metazoa</taxon>
        <taxon>Chordata</taxon>
        <taxon>Craniata</taxon>
        <taxon>Vertebrata</taxon>
        <taxon>Euteleostomi</taxon>
        <taxon>Actinopterygii</taxon>
        <taxon>Neopterygii</taxon>
        <taxon>Teleostei</taxon>
        <taxon>Notacanthiformes</taxon>
        <taxon>Halosauridae</taxon>
        <taxon>Aldrovandia</taxon>
    </lineage>
</organism>
<dbReference type="Pfam" id="PF00008">
    <property type="entry name" value="EGF"/>
    <property type="match status" value="3"/>
</dbReference>
<dbReference type="FunFam" id="2.60.120.260:FF:000002">
    <property type="entry name" value="Coagulation factor VIII"/>
    <property type="match status" value="2"/>
</dbReference>
<dbReference type="InterPro" id="IPR018097">
    <property type="entry name" value="EGF_Ca-bd_CS"/>
</dbReference>
<feature type="domain" description="EGF-like" evidence="5">
    <location>
        <begin position="920"/>
        <end position="958"/>
    </location>
</feature>
<dbReference type="FunFam" id="3.40.525.10:FF:000002">
    <property type="entry name" value="Alpha-tocopherol transfer protein-like"/>
    <property type="match status" value="1"/>
</dbReference>
<dbReference type="PANTHER" id="PTHR46806">
    <property type="entry name" value="F5/8 TYPE C DOMAIN-CONTAINING PROTEIN"/>
    <property type="match status" value="1"/>
</dbReference>
<dbReference type="InterPro" id="IPR011074">
    <property type="entry name" value="CRAL/TRIO_N_dom"/>
</dbReference>
<evidence type="ECO:0000256" key="3">
    <source>
        <dbReference type="SAM" id="MobiDB-lite"/>
    </source>
</evidence>
<dbReference type="FunFam" id="2.10.25.10:FF:000226">
    <property type="entry name" value="EGF-like repeat and discoidin I-like domain-containing protein 3"/>
    <property type="match status" value="1"/>
</dbReference>
<feature type="compositionally biased region" description="Polar residues" evidence="3">
    <location>
        <begin position="83"/>
        <end position="98"/>
    </location>
</feature>
<dbReference type="Gene3D" id="2.60.120.260">
    <property type="entry name" value="Galactose-binding domain-like"/>
    <property type="match status" value="2"/>
</dbReference>
<keyword evidence="8" id="KW-1185">Reference proteome</keyword>
<dbReference type="InterPro" id="IPR000742">
    <property type="entry name" value="EGF"/>
</dbReference>
<dbReference type="GO" id="GO:0005886">
    <property type="term" value="C:plasma membrane"/>
    <property type="evidence" value="ECO:0007669"/>
    <property type="project" value="TreeGrafter"/>
</dbReference>
<feature type="domain" description="F5/8 type C" evidence="4">
    <location>
        <begin position="1046"/>
        <end position="1202"/>
    </location>
</feature>
<feature type="disulfide bond" evidence="2">
    <location>
        <begin position="948"/>
        <end position="957"/>
    </location>
</feature>
<dbReference type="SMART" id="SM00516">
    <property type="entry name" value="SEC14"/>
    <property type="match status" value="1"/>
</dbReference>
<dbReference type="InterPro" id="IPR008979">
    <property type="entry name" value="Galactose-bd-like_sf"/>
</dbReference>
<evidence type="ECO:0000313" key="8">
    <source>
        <dbReference type="Proteomes" id="UP001221898"/>
    </source>
</evidence>
<dbReference type="CDD" id="cd00057">
    <property type="entry name" value="FA58C"/>
    <property type="match status" value="2"/>
</dbReference>
<keyword evidence="1 2" id="KW-1015">Disulfide bond</keyword>
<dbReference type="PANTHER" id="PTHR46806:SF11">
    <property type="entry name" value="MILK FAT GLOBULE EGF AND FACTOR V_VIII DOMAIN CONTAINING"/>
    <property type="match status" value="1"/>
</dbReference>
<dbReference type="SMART" id="SM00181">
    <property type="entry name" value="EGF"/>
    <property type="match status" value="3"/>
</dbReference>
<feature type="non-terminal residue" evidence="7">
    <location>
        <position position="1366"/>
    </location>
</feature>
<dbReference type="CDD" id="cd00170">
    <property type="entry name" value="SEC14"/>
    <property type="match status" value="1"/>
</dbReference>
<dbReference type="PROSITE" id="PS01285">
    <property type="entry name" value="FA58C_1"/>
    <property type="match status" value="2"/>
</dbReference>
<keyword evidence="2" id="KW-0245">EGF-like domain</keyword>
<dbReference type="PROSITE" id="PS01186">
    <property type="entry name" value="EGF_2"/>
    <property type="match status" value="2"/>
</dbReference>
<dbReference type="Pfam" id="PF03765">
    <property type="entry name" value="CRAL_TRIO_N"/>
    <property type="match status" value="1"/>
</dbReference>
<dbReference type="Gene3D" id="2.10.25.10">
    <property type="entry name" value="Laminin"/>
    <property type="match status" value="3"/>
</dbReference>
<proteinExistence type="predicted"/>
<dbReference type="Pfam" id="PF00650">
    <property type="entry name" value="CRAL_TRIO"/>
    <property type="match status" value="1"/>
</dbReference>
<feature type="disulfide bond" evidence="2">
    <location>
        <begin position="929"/>
        <end position="946"/>
    </location>
</feature>
<dbReference type="InterPro" id="IPR036273">
    <property type="entry name" value="CRAL/TRIO_N_dom_sf"/>
</dbReference>
<dbReference type="InterPro" id="IPR012337">
    <property type="entry name" value="RNaseH-like_sf"/>
</dbReference>
<dbReference type="PROSITE" id="PS00010">
    <property type="entry name" value="ASX_HYDROXYL"/>
    <property type="match status" value="1"/>
</dbReference>
<dbReference type="SUPFAM" id="SSF52087">
    <property type="entry name" value="CRAL/TRIO domain"/>
    <property type="match status" value="1"/>
</dbReference>
<feature type="domain" description="CRAL-TRIO" evidence="6">
    <location>
        <begin position="659"/>
        <end position="820"/>
    </location>
</feature>
<sequence>RPKTSRPRTSVLSRTERAYRRNGNGRVTRLHAGGRGVFTLTNGDASSGQHVLTCPSSIERFPTHVSRSCHLTPVMKMPRASRTGKTGTEVTVRTQAPSKTKRVQRQRRAGLRKMRVLQRKRRELCGALGGQREGGVETEPGSNPGRVKVALAERWEEDSGFCSEVSPTASGRSSPCAVIGQAAPPCTVTGQALLVSMDCEMVGTGPEGRRSELARCSLVGYHGDVLYDRYIRPRQPVTDYRRTKWSGIRQHHLLQAVPFQQARTEVRGSPSQPGFKPQPQWANLHFGRVPFLAPPPGALCSILQVLDGKVVVGHALHNDFRALGLVPPRHMIRDTSCTRLLRQLSNTPARGNVSLKSLAKALLHRDIQMGRRGHSSVEDALAAMDLYKLVESQWEQDVLNIGTYPDPSPAPAPGPSPNHYMEDQHPVCELLIGSEARSFILIGSEAVGWILIGSETELYPDWLRGSGRLAKLSNRARRAMVREVTKNPMATLRELQSSSEAMGESGDNADYCRPELHQSGEREAPRKTGTFRMVSEEEQALRAKLERLTVKDHGPVFGPCAKLPDHTAQKAKDELNETDEKKVSAVKDLRAMMKDKAGAGDDLAKGVQDKFGDKPDSLLLRFVRARKYDVGRAFELMKGYVRFRQQYPELFENLTPEAVRSTIEAGYPGILSSRDKYGRVVLLFNIENWDYEEITFDEILRAYCVILENLLENEETQINGFCIIENFKGFTMQQASGIKPTELKKMVDMLQDSFPARFKAVHFIHQPWYFTTTYNVVKPLMKGKLLERVFVHGDELENYYKEFDADILPAEFDGKAPPYDGKAVADKLACVPAQNPLQETGLALISQRVGSSLGGVSWIWLTLQCVQKSKQRSALRGDTQTRTQFGSGDGTGPNMKPQRASVSLALLAACLLLGPVCTVRGDYCEVNVCFNEGTCVTGVGDAPFICICADGFTGETCNATESGPCSPNPCQNDAACEVISSSRRGDMFSEYVCKCQPGFDGVHCQNNVNDCTPQPCQNGGVCLDLDGDYTCQCPSPYVGKRCEMRCISRLGMEGGGIGESQISASSVHYAFLRLQRWGPELARLNNRGIVNAWTAASHDKNPWIEVNLQRKMRLTGIITQGASRMGSAEYIKAFKVLHSFDGRIYTAFRTDGQRRDKVFVGNVDNDGTRTNAFDPPILAQFVRLVPVVCRKACTLRMELIGCDLNGCSEPLGVKSRLISDRQLTASSTFCTWGIEAFTWRPNYARLDKQGKTNAWAPATNNRSEWLQVDMERPKRVTGILTQGAKDFGVVQFVTAFKVAYSDDGRSWSMVKDEKTGADKIFQGNSDNNVHKRNVFEPPFYARFVRVLPWEWHERITLRLELLGCED</sequence>
<name>A0AAD7S6B9_9TELE</name>
<dbReference type="GO" id="GO:0005509">
    <property type="term" value="F:calcium ion binding"/>
    <property type="evidence" value="ECO:0007669"/>
    <property type="project" value="InterPro"/>
</dbReference>
<feature type="region of interest" description="Disordered" evidence="3">
    <location>
        <begin position="876"/>
        <end position="895"/>
    </location>
</feature>
<evidence type="ECO:0000259" key="6">
    <source>
        <dbReference type="PROSITE" id="PS50191"/>
    </source>
</evidence>
<evidence type="ECO:0000259" key="4">
    <source>
        <dbReference type="PROSITE" id="PS50022"/>
    </source>
</evidence>
<dbReference type="SUPFAM" id="SSF46938">
    <property type="entry name" value="CRAL/TRIO N-terminal domain"/>
    <property type="match status" value="1"/>
</dbReference>
<dbReference type="GO" id="GO:0038023">
    <property type="term" value="F:signaling receptor activity"/>
    <property type="evidence" value="ECO:0007669"/>
    <property type="project" value="TreeGrafter"/>
</dbReference>
<dbReference type="Gene3D" id="1.10.8.20">
    <property type="entry name" value="N-terminal domain of phosphatidylinositol transfer protein sec14p"/>
    <property type="match status" value="1"/>
</dbReference>
<feature type="domain" description="EGF-like" evidence="5">
    <location>
        <begin position="1007"/>
        <end position="1043"/>
    </location>
</feature>
<dbReference type="PROSITE" id="PS50026">
    <property type="entry name" value="EGF_3"/>
    <property type="match status" value="3"/>
</dbReference>
<dbReference type="Gene3D" id="3.40.525.10">
    <property type="entry name" value="CRAL-TRIO lipid binding domain"/>
    <property type="match status" value="1"/>
</dbReference>
<dbReference type="InterPro" id="IPR036397">
    <property type="entry name" value="RNaseH_sf"/>
</dbReference>
<dbReference type="Proteomes" id="UP001221898">
    <property type="component" value="Unassembled WGS sequence"/>
</dbReference>
<dbReference type="PRINTS" id="PR00180">
    <property type="entry name" value="CRETINALDHBP"/>
</dbReference>
<dbReference type="InterPro" id="IPR001251">
    <property type="entry name" value="CRAL-TRIO_dom"/>
</dbReference>
<dbReference type="PROSITE" id="PS01187">
    <property type="entry name" value="EGF_CA"/>
    <property type="match status" value="1"/>
</dbReference>
<dbReference type="SUPFAM" id="SSF57196">
    <property type="entry name" value="EGF/Laminin"/>
    <property type="match status" value="3"/>
</dbReference>
<feature type="domain" description="F5/8 type C" evidence="4">
    <location>
        <begin position="1207"/>
        <end position="1364"/>
    </location>
</feature>
<evidence type="ECO:0000256" key="2">
    <source>
        <dbReference type="PROSITE-ProRule" id="PRU00076"/>
    </source>
</evidence>
<gene>
    <name evidence="7" type="ORF">AAFF_G00015820</name>
</gene>
<feature type="compositionally biased region" description="Basic and acidic residues" evidence="3">
    <location>
        <begin position="510"/>
        <end position="526"/>
    </location>
</feature>
<dbReference type="InterPro" id="IPR013520">
    <property type="entry name" value="Ribonucl_H"/>
</dbReference>
<feature type="disulfide bond" evidence="2">
    <location>
        <begin position="1033"/>
        <end position="1042"/>
    </location>
</feature>
<dbReference type="CDD" id="cd00054">
    <property type="entry name" value="EGF_CA"/>
    <property type="match status" value="3"/>
</dbReference>
<dbReference type="SMART" id="SM00479">
    <property type="entry name" value="EXOIII"/>
    <property type="match status" value="1"/>
</dbReference>
<feature type="region of interest" description="Disordered" evidence="3">
    <location>
        <begin position="497"/>
        <end position="529"/>
    </location>
</feature>
<feature type="disulfide bond" evidence="2">
    <location>
        <begin position="995"/>
        <end position="1004"/>
    </location>
</feature>
<dbReference type="SMART" id="SM00231">
    <property type="entry name" value="FA58C"/>
    <property type="match status" value="2"/>
</dbReference>
<feature type="domain" description="EGF-like" evidence="5">
    <location>
        <begin position="961"/>
        <end position="1005"/>
    </location>
</feature>
<comment type="caution">
    <text evidence="7">The sequence shown here is derived from an EMBL/GenBank/DDBJ whole genome shotgun (WGS) entry which is preliminary data.</text>
</comment>
<accession>A0AAD7S6B9</accession>
<evidence type="ECO:0000259" key="5">
    <source>
        <dbReference type="PROSITE" id="PS50026"/>
    </source>
</evidence>
<dbReference type="EMBL" id="JAINUG010000104">
    <property type="protein sequence ID" value="KAJ8396744.1"/>
    <property type="molecule type" value="Genomic_DNA"/>
</dbReference>
<dbReference type="PROSITE" id="PS01286">
    <property type="entry name" value="FA58C_2"/>
    <property type="match status" value="2"/>
</dbReference>